<dbReference type="GO" id="GO:0016811">
    <property type="term" value="F:hydrolase activity, acting on carbon-nitrogen (but not peptide) bonds, in linear amides"/>
    <property type="evidence" value="ECO:0007669"/>
    <property type="project" value="TreeGrafter"/>
</dbReference>
<evidence type="ECO:0000256" key="1">
    <source>
        <dbReference type="ARBA" id="ARBA00022801"/>
    </source>
</evidence>
<protein>
    <submittedName>
        <fullName evidence="3">Carbon-nitrogen hydrolase family protein</fullName>
    </submittedName>
</protein>
<dbReference type="SUPFAM" id="SSF56317">
    <property type="entry name" value="Carbon-nitrogen hydrolase"/>
    <property type="match status" value="1"/>
</dbReference>
<keyword evidence="1 3" id="KW-0378">Hydrolase</keyword>
<sequence length="315" mass="33365">MARRPPDCPARRACCGAYSVFAAANTDPVPVGPALTGGYSVAPSAGQPRQDGPMPRLAIAQHACAPDIDANVKTAERMIAEAGDQGAALVVFPEIHLSPFFPKTKGGDASAWAMTADHPALAALSDAAKAAGVVVVSNVYLEDVDGRRHDASPVFDADGTLLGVSRMNRIAQFDGFWEQDYYAPADGFDVYDTAAGRLGVVICYDRHFPESYRACAKLGAEIIATPTCVEAAEPLDLFEAEMRTLAYHNHVYALLANRCGSEDERAYAGRSLICGPDGSVLARAGDDPEILLAEYGRAARRKTAEARGFVSEAVS</sequence>
<dbReference type="EMBL" id="QEXV01000004">
    <property type="protein sequence ID" value="PWE16931.1"/>
    <property type="molecule type" value="Genomic_DNA"/>
</dbReference>
<dbReference type="InterPro" id="IPR036526">
    <property type="entry name" value="C-N_Hydrolase_sf"/>
</dbReference>
<dbReference type="AlphaFoldDB" id="A0A2U2BSD4"/>
<proteinExistence type="predicted"/>
<dbReference type="InterPro" id="IPR050345">
    <property type="entry name" value="Aliph_Amidase/BUP"/>
</dbReference>
<dbReference type="Pfam" id="PF00795">
    <property type="entry name" value="CN_hydrolase"/>
    <property type="match status" value="1"/>
</dbReference>
<dbReference type="Gene3D" id="3.60.110.10">
    <property type="entry name" value="Carbon-nitrogen hydrolase"/>
    <property type="match status" value="1"/>
</dbReference>
<dbReference type="Proteomes" id="UP000245168">
    <property type="component" value="Unassembled WGS sequence"/>
</dbReference>
<dbReference type="PROSITE" id="PS50263">
    <property type="entry name" value="CN_HYDROLASE"/>
    <property type="match status" value="1"/>
</dbReference>
<comment type="caution">
    <text evidence="3">The sequence shown here is derived from an EMBL/GenBank/DDBJ whole genome shotgun (WGS) entry which is preliminary data.</text>
</comment>
<dbReference type="PANTHER" id="PTHR43674">
    <property type="entry name" value="NITRILASE C965.09-RELATED"/>
    <property type="match status" value="1"/>
</dbReference>
<dbReference type="PANTHER" id="PTHR43674:SF2">
    <property type="entry name" value="BETA-UREIDOPROPIONASE"/>
    <property type="match status" value="1"/>
</dbReference>
<evidence type="ECO:0000313" key="4">
    <source>
        <dbReference type="Proteomes" id="UP000245168"/>
    </source>
</evidence>
<gene>
    <name evidence="3" type="ORF">DDZ18_09470</name>
</gene>
<dbReference type="CDD" id="cd07197">
    <property type="entry name" value="nitrilase"/>
    <property type="match status" value="1"/>
</dbReference>
<reference evidence="4" key="1">
    <citation type="submission" date="2018-05" db="EMBL/GenBank/DDBJ databases">
        <authorList>
            <person name="Liu B.-T."/>
        </authorList>
    </citation>
    <scope>NUCLEOTIDE SEQUENCE [LARGE SCALE GENOMIC DNA]</scope>
    <source>
        <strain evidence="4">WD6-1</strain>
    </source>
</reference>
<accession>A0A2U2BSD4</accession>
<evidence type="ECO:0000313" key="3">
    <source>
        <dbReference type="EMBL" id="PWE16931.1"/>
    </source>
</evidence>
<name>A0A2U2BSD4_9PROT</name>
<dbReference type="InterPro" id="IPR003010">
    <property type="entry name" value="C-N_Hydrolase"/>
</dbReference>
<feature type="domain" description="CN hydrolase" evidence="2">
    <location>
        <begin position="55"/>
        <end position="297"/>
    </location>
</feature>
<evidence type="ECO:0000259" key="2">
    <source>
        <dbReference type="PROSITE" id="PS50263"/>
    </source>
</evidence>
<organism evidence="3 4">
    <name type="scientific">Marinicauda salina</name>
    <dbReference type="NCBI Taxonomy" id="2135793"/>
    <lineage>
        <taxon>Bacteria</taxon>
        <taxon>Pseudomonadati</taxon>
        <taxon>Pseudomonadota</taxon>
        <taxon>Alphaproteobacteria</taxon>
        <taxon>Maricaulales</taxon>
        <taxon>Maricaulaceae</taxon>
        <taxon>Marinicauda</taxon>
    </lineage>
</organism>
<keyword evidence="4" id="KW-1185">Reference proteome</keyword>